<proteinExistence type="predicted"/>
<dbReference type="Gene3D" id="3.40.960.10">
    <property type="entry name" value="VSR Endonuclease"/>
    <property type="match status" value="1"/>
</dbReference>
<keyword evidence="1" id="KW-0378">Hydrolase</keyword>
<protein>
    <submittedName>
        <fullName evidence="1">Restriction endonuclease</fullName>
    </submittedName>
</protein>
<keyword evidence="1" id="KW-0255">Endonuclease</keyword>
<dbReference type="GO" id="GO:0004519">
    <property type="term" value="F:endonuclease activity"/>
    <property type="evidence" value="ECO:0007669"/>
    <property type="project" value="UniProtKB-KW"/>
</dbReference>
<reference evidence="1" key="1">
    <citation type="journal article" date="2019" name="MBio">
        <title>Virus Genomes from Deep Sea Sediments Expand the Ocean Megavirome and Support Independent Origins of Viral Gigantism.</title>
        <authorList>
            <person name="Backstrom D."/>
            <person name="Yutin N."/>
            <person name="Jorgensen S.L."/>
            <person name="Dharamshi J."/>
            <person name="Homa F."/>
            <person name="Zaremba-Niedwiedzka K."/>
            <person name="Spang A."/>
            <person name="Wolf Y.I."/>
            <person name="Koonin E.V."/>
            <person name="Ettema T.J."/>
        </authorList>
    </citation>
    <scope>NUCLEOTIDE SEQUENCE</scope>
</reference>
<sequence>MRSFIFNNYKFIIFILVLIFVLIWISFGRQNHDFVGLKTCKVKDEKIDKESQSFSDNITIIAENDNAPRGYEDNRGHSEVPTTFKEVKIKRRSKGEAECHSALKRMFGREFKTVRPDFMKSTETGRNLELDLFDSELKLAVEYNGRQHYTFPSFPGFTKDQFLQQVRRDKYKRNVCDVYGIYLIIVPHTVNLEDIYDYIKEKIPYTLERYLVE</sequence>
<accession>A0A481ZCZ5</accession>
<keyword evidence="1" id="KW-0540">Nuclease</keyword>
<evidence type="ECO:0000313" key="1">
    <source>
        <dbReference type="EMBL" id="QBK93345.1"/>
    </source>
</evidence>
<organism evidence="1">
    <name type="scientific">Pithovirus LCPAC404</name>
    <dbReference type="NCBI Taxonomy" id="2506597"/>
    <lineage>
        <taxon>Viruses</taxon>
        <taxon>Pithoviruses</taxon>
    </lineage>
</organism>
<name>A0A481ZCZ5_9VIRU</name>
<gene>
    <name evidence="1" type="ORF">LCPAC404_00490</name>
</gene>
<dbReference type="EMBL" id="MK500594">
    <property type="protein sequence ID" value="QBK93345.1"/>
    <property type="molecule type" value="Genomic_DNA"/>
</dbReference>